<dbReference type="RefSeq" id="XP_006694006.1">
    <property type="nucleotide sequence ID" value="XM_006693943.1"/>
</dbReference>
<dbReference type="AlphaFoldDB" id="G0S712"/>
<evidence type="ECO:0000256" key="1">
    <source>
        <dbReference type="SAM" id="MobiDB-lite"/>
    </source>
</evidence>
<accession>G0S712</accession>
<sequence>MSQQPINPLPHQLHPPSQIDINPSLPTNAEQRKAPSGELALAFPVPTTWLCGNCDTTHPVLSLLTQPHTECTCGTPSLRAVYDQTGRLYLYWRDDPTVADLRQMEQVRIARERMVTAGAGIWLQEKHDGTPSMAMPSPQETSEAHSLVWRIEKRLGSWLKDGSRFVHEWEGRIRHQPS</sequence>
<feature type="compositionally biased region" description="Polar residues" evidence="1">
    <location>
        <begin position="19"/>
        <end position="29"/>
    </location>
</feature>
<feature type="region of interest" description="Disordered" evidence="1">
    <location>
        <begin position="1"/>
        <end position="33"/>
    </location>
</feature>
<protein>
    <submittedName>
        <fullName evidence="2">Uncharacterized protein</fullName>
    </submittedName>
</protein>
<dbReference type="EMBL" id="GL988041">
    <property type="protein sequence ID" value="EGS21710.1"/>
    <property type="molecule type" value="Genomic_DNA"/>
</dbReference>
<dbReference type="eggNOG" id="ENOG502RNGC">
    <property type="taxonomic scope" value="Eukaryota"/>
</dbReference>
<dbReference type="Proteomes" id="UP000008066">
    <property type="component" value="Unassembled WGS sequence"/>
</dbReference>
<dbReference type="HOGENOM" id="CLU_1510421_0_0_1"/>
<dbReference type="OrthoDB" id="5223469at2759"/>
<proteinExistence type="predicted"/>
<keyword evidence="3" id="KW-1185">Reference proteome</keyword>
<name>G0S712_CHATD</name>
<dbReference type="GeneID" id="18257615"/>
<dbReference type="KEGG" id="cthr:CTHT_0035770"/>
<evidence type="ECO:0000313" key="2">
    <source>
        <dbReference type="EMBL" id="EGS21710.1"/>
    </source>
</evidence>
<evidence type="ECO:0000313" key="3">
    <source>
        <dbReference type="Proteomes" id="UP000008066"/>
    </source>
</evidence>
<organism evidence="3">
    <name type="scientific">Chaetomium thermophilum (strain DSM 1495 / CBS 144.50 / IMI 039719)</name>
    <name type="common">Thermochaetoides thermophila</name>
    <dbReference type="NCBI Taxonomy" id="759272"/>
    <lineage>
        <taxon>Eukaryota</taxon>
        <taxon>Fungi</taxon>
        <taxon>Dikarya</taxon>
        <taxon>Ascomycota</taxon>
        <taxon>Pezizomycotina</taxon>
        <taxon>Sordariomycetes</taxon>
        <taxon>Sordariomycetidae</taxon>
        <taxon>Sordariales</taxon>
        <taxon>Chaetomiaceae</taxon>
        <taxon>Thermochaetoides</taxon>
    </lineage>
</organism>
<reference evidence="2 3" key="1">
    <citation type="journal article" date="2011" name="Cell">
        <title>Insight into structure and assembly of the nuclear pore complex by utilizing the genome of a eukaryotic thermophile.</title>
        <authorList>
            <person name="Amlacher S."/>
            <person name="Sarges P."/>
            <person name="Flemming D."/>
            <person name="van Noort V."/>
            <person name="Kunze R."/>
            <person name="Devos D.P."/>
            <person name="Arumugam M."/>
            <person name="Bork P."/>
            <person name="Hurt E."/>
        </authorList>
    </citation>
    <scope>NUCLEOTIDE SEQUENCE [LARGE SCALE GENOMIC DNA]</scope>
    <source>
        <strain evidence="3">DSM 1495 / CBS 144.50 / IMI 039719</strain>
    </source>
</reference>
<gene>
    <name evidence="2" type="ORF">CTHT_0035770</name>
</gene>